<dbReference type="PANTHER" id="PTHR11895">
    <property type="entry name" value="TRANSAMIDASE"/>
    <property type="match status" value="1"/>
</dbReference>
<dbReference type="Gene3D" id="3.90.1300.10">
    <property type="entry name" value="Amidase signature (AS) domain"/>
    <property type="match status" value="1"/>
</dbReference>
<keyword evidence="3" id="KW-1185">Reference proteome</keyword>
<sequence>MPLAPDPLADGGVTGFAARLRRGDITAVEATRAYLDRIAALDGALGAYQHVAAGPAVAAARAVDQALAAGTDLGPLMGVPVSVKDLFAVEGMPTTAGSLVDVGDAVGAEGPFVRRLRAAGCVLLGKTRTVEFALGITGASAPRGTPVNPWDARTPRLPGGSSSGAGVAVAASLCGFAVGADTGGSVRVPAALCGVVGLKTTHGLWPAEGAFPLAPHLDSVGLLTGTAEDAATVFTALTGGRRIRAAALDGLRAGRLTGSFGAEPELERAVDEAAAALRRRGATVTDAALPEAAEREEYFTAVLPARLVGTLGAERFHRERHRMDPVIAARAATGLDVLPARLEALEERRARAVESAAARLARWDACLSPTTTVTAPAAAEAADPAAGLALALAMTRNTQPVNYLGQCAVSLPLPRAAGELPAGLQIACPGGADARLLAVALAVERALGPARRPDLTAFLN</sequence>
<dbReference type="EMBL" id="JBHSON010000022">
    <property type="protein sequence ID" value="MFC5747463.1"/>
    <property type="molecule type" value="Genomic_DNA"/>
</dbReference>
<dbReference type="RefSeq" id="WP_378283082.1">
    <property type="nucleotide sequence ID" value="NZ_JBHSON010000022.1"/>
</dbReference>
<protein>
    <submittedName>
        <fullName evidence="2">Amidase</fullName>
    </submittedName>
</protein>
<dbReference type="InterPro" id="IPR023631">
    <property type="entry name" value="Amidase_dom"/>
</dbReference>
<evidence type="ECO:0000313" key="2">
    <source>
        <dbReference type="EMBL" id="MFC5747463.1"/>
    </source>
</evidence>
<name>A0ABW0ZY60_9ACTN</name>
<comment type="caution">
    <text evidence="2">The sequence shown here is derived from an EMBL/GenBank/DDBJ whole genome shotgun (WGS) entry which is preliminary data.</text>
</comment>
<accession>A0ABW0ZY60</accession>
<organism evidence="2 3">
    <name type="scientific">Actinomadura rugatobispora</name>
    <dbReference type="NCBI Taxonomy" id="1994"/>
    <lineage>
        <taxon>Bacteria</taxon>
        <taxon>Bacillati</taxon>
        <taxon>Actinomycetota</taxon>
        <taxon>Actinomycetes</taxon>
        <taxon>Streptosporangiales</taxon>
        <taxon>Thermomonosporaceae</taxon>
        <taxon>Actinomadura</taxon>
    </lineage>
</organism>
<evidence type="ECO:0000313" key="3">
    <source>
        <dbReference type="Proteomes" id="UP001596074"/>
    </source>
</evidence>
<dbReference type="InterPro" id="IPR000120">
    <property type="entry name" value="Amidase"/>
</dbReference>
<dbReference type="InterPro" id="IPR036928">
    <property type="entry name" value="AS_sf"/>
</dbReference>
<dbReference type="SUPFAM" id="SSF75304">
    <property type="entry name" value="Amidase signature (AS) enzymes"/>
    <property type="match status" value="1"/>
</dbReference>
<reference evidence="3" key="1">
    <citation type="journal article" date="2019" name="Int. J. Syst. Evol. Microbiol.">
        <title>The Global Catalogue of Microorganisms (GCM) 10K type strain sequencing project: providing services to taxonomists for standard genome sequencing and annotation.</title>
        <authorList>
            <consortium name="The Broad Institute Genomics Platform"/>
            <consortium name="The Broad Institute Genome Sequencing Center for Infectious Disease"/>
            <person name="Wu L."/>
            <person name="Ma J."/>
        </authorList>
    </citation>
    <scope>NUCLEOTIDE SEQUENCE [LARGE SCALE GENOMIC DNA]</scope>
    <source>
        <strain evidence="3">KCTC 42087</strain>
    </source>
</reference>
<feature type="domain" description="Amidase" evidence="1">
    <location>
        <begin position="29"/>
        <end position="437"/>
    </location>
</feature>
<evidence type="ECO:0000259" key="1">
    <source>
        <dbReference type="Pfam" id="PF01425"/>
    </source>
</evidence>
<dbReference type="PANTHER" id="PTHR11895:SF176">
    <property type="entry name" value="AMIDASE AMID-RELATED"/>
    <property type="match status" value="1"/>
</dbReference>
<dbReference type="Proteomes" id="UP001596074">
    <property type="component" value="Unassembled WGS sequence"/>
</dbReference>
<dbReference type="Pfam" id="PF01425">
    <property type="entry name" value="Amidase"/>
    <property type="match status" value="1"/>
</dbReference>
<dbReference type="InterPro" id="IPR020556">
    <property type="entry name" value="Amidase_CS"/>
</dbReference>
<proteinExistence type="predicted"/>
<gene>
    <name evidence="2" type="ORF">ACFPZN_17675</name>
</gene>
<dbReference type="PROSITE" id="PS00571">
    <property type="entry name" value="AMIDASES"/>
    <property type="match status" value="1"/>
</dbReference>